<evidence type="ECO:0000313" key="2">
    <source>
        <dbReference type="EMBL" id="EMI15660.1"/>
    </source>
</evidence>
<feature type="non-terminal residue" evidence="2">
    <location>
        <position position="56"/>
    </location>
</feature>
<dbReference type="Gene3D" id="3.30.428.10">
    <property type="entry name" value="HIT-like"/>
    <property type="match status" value="1"/>
</dbReference>
<evidence type="ECO:0000256" key="1">
    <source>
        <dbReference type="SAM" id="MobiDB-lite"/>
    </source>
</evidence>
<gene>
    <name evidence="2" type="ORF">RMSM_07425</name>
</gene>
<name>M5R8E2_9BACT</name>
<comment type="caution">
    <text evidence="2">The sequence shown here is derived from an EMBL/GenBank/DDBJ whole genome shotgun (WGS) entry which is preliminary data.</text>
</comment>
<dbReference type="AlphaFoldDB" id="M5R8E2"/>
<dbReference type="EMBL" id="ANOG01001058">
    <property type="protein sequence ID" value="EMI15660.1"/>
    <property type="molecule type" value="Genomic_DNA"/>
</dbReference>
<dbReference type="InterPro" id="IPR036265">
    <property type="entry name" value="HIT-like_sf"/>
</dbReference>
<evidence type="ECO:0000313" key="3">
    <source>
        <dbReference type="Proteomes" id="UP000011991"/>
    </source>
</evidence>
<keyword evidence="3" id="KW-1185">Reference proteome</keyword>
<dbReference type="Proteomes" id="UP000011991">
    <property type="component" value="Unassembled WGS sequence"/>
</dbReference>
<sequence>MECPFCAGEEHTTPPPTWVAKINPDDSFQVLYPSSDGATAPPDTTSDWSVRVVPNK</sequence>
<protein>
    <submittedName>
        <fullName evidence="2">Uncharacterized protein</fullName>
    </submittedName>
</protein>
<reference evidence="2 3" key="1">
    <citation type="journal article" date="2013" name="Mar. Genomics">
        <title>Expression of sulfatases in Rhodopirellula baltica and the diversity of sulfatases in the genus Rhodopirellula.</title>
        <authorList>
            <person name="Wegner C.E."/>
            <person name="Richter-Heitmann T."/>
            <person name="Klindworth A."/>
            <person name="Klockow C."/>
            <person name="Richter M."/>
            <person name="Achstetter T."/>
            <person name="Glockner F.O."/>
            <person name="Harder J."/>
        </authorList>
    </citation>
    <scope>NUCLEOTIDE SEQUENCE [LARGE SCALE GENOMIC DNA]</scope>
    <source>
        <strain evidence="2 3">SM1</strain>
    </source>
</reference>
<accession>M5R8E2</accession>
<organism evidence="2 3">
    <name type="scientific">Rhodopirellula maiorica SM1</name>
    <dbReference type="NCBI Taxonomy" id="1265738"/>
    <lineage>
        <taxon>Bacteria</taxon>
        <taxon>Pseudomonadati</taxon>
        <taxon>Planctomycetota</taxon>
        <taxon>Planctomycetia</taxon>
        <taxon>Pirellulales</taxon>
        <taxon>Pirellulaceae</taxon>
        <taxon>Novipirellula</taxon>
    </lineage>
</organism>
<feature type="region of interest" description="Disordered" evidence="1">
    <location>
        <begin position="32"/>
        <end position="56"/>
    </location>
</feature>
<proteinExistence type="predicted"/>